<evidence type="ECO:0000313" key="2">
    <source>
        <dbReference type="Proteomes" id="UP000000268"/>
    </source>
</evidence>
<keyword evidence="1" id="KW-0614">Plasmid</keyword>
<dbReference type="AlphaFoldDB" id="A8ZP91"/>
<dbReference type="EMBL" id="CP000842">
    <property type="protein sequence ID" value="ABW32827.1"/>
    <property type="molecule type" value="Genomic_DNA"/>
</dbReference>
<dbReference type="Proteomes" id="UP000000268">
    <property type="component" value="Plasmid pREB5"/>
</dbReference>
<reference evidence="1 2" key="1">
    <citation type="journal article" date="2008" name="Proc. Natl. Acad. Sci. U.S.A.">
        <title>Niche adaptation and genome expansion in the chlorophyll d-producing cyanobacterium Acaryochloris marina.</title>
        <authorList>
            <person name="Swingley W.D."/>
            <person name="Chen M."/>
            <person name="Cheung P.C."/>
            <person name="Conrad A.L."/>
            <person name="Dejesa L.C."/>
            <person name="Hao J."/>
            <person name="Honchak B.M."/>
            <person name="Karbach L.E."/>
            <person name="Kurdoglu A."/>
            <person name="Lahiri S."/>
            <person name="Mastrian S.D."/>
            <person name="Miyashita H."/>
            <person name="Page L."/>
            <person name="Ramakrishna P."/>
            <person name="Satoh S."/>
            <person name="Sattley W.M."/>
            <person name="Shimada Y."/>
            <person name="Taylor H.L."/>
            <person name="Tomo T."/>
            <person name="Tsuchiya T."/>
            <person name="Wang Z.T."/>
            <person name="Raymond J."/>
            <person name="Mimuro M."/>
            <person name="Blankenship R.E."/>
            <person name="Touchman J.W."/>
        </authorList>
    </citation>
    <scope>NUCLEOTIDE SEQUENCE [LARGE SCALE GENOMIC DNA]</scope>
    <source>
        <strain evidence="2">MBIC 11017</strain>
        <plasmid evidence="2">Plasmid pREB5</plasmid>
    </source>
</reference>
<protein>
    <submittedName>
        <fullName evidence="1">Uncharacterized protein</fullName>
    </submittedName>
</protein>
<geneLocation type="plasmid" evidence="1 2">
    <name>pREB5</name>
</geneLocation>
<dbReference type="RefSeq" id="WP_012168024.1">
    <property type="nucleotide sequence ID" value="NC_009930.1"/>
</dbReference>
<organism evidence="1 2">
    <name type="scientific">Acaryochloris marina (strain MBIC 11017)</name>
    <dbReference type="NCBI Taxonomy" id="329726"/>
    <lineage>
        <taxon>Bacteria</taxon>
        <taxon>Bacillati</taxon>
        <taxon>Cyanobacteriota</taxon>
        <taxon>Cyanophyceae</taxon>
        <taxon>Acaryochloridales</taxon>
        <taxon>Acaryochloridaceae</taxon>
        <taxon>Acaryochloris</taxon>
    </lineage>
</organism>
<gene>
    <name evidence="1" type="ordered locus">AM1_E0057</name>
</gene>
<dbReference type="HOGENOM" id="CLU_942056_0_0_3"/>
<proteinExistence type="predicted"/>
<accession>A8ZP91</accession>
<evidence type="ECO:0000313" key="1">
    <source>
        <dbReference type="EMBL" id="ABW32827.1"/>
    </source>
</evidence>
<sequence length="295" mass="32548">MIRSKRRLIGIPYFDRYDLAIAVRHTDASQSCTTDIRDSARGLGADHHCESPTVLSFREFRHSNSMVNIMSNKNFEACTRNALTIAARQALGLAEDAKLRKHLIITYLPENVRKRDGEDADTTSELCQFAQQLKDGSVNLRGTEHCIRLAEILDLDDTQMAKKAVKPEKKAKGLTRMQKAVYGLLKQAAMGDAVGVAAAYETALVCNLKNIAGILTTGETLKGKQDEVSALVDEVCGLAGVQYKDTEGVEKYLLGLYPSYASDIAGAFEWHTAKAWSTARYNIDQYLQSSQHQAA</sequence>
<dbReference type="KEGG" id="amr:AM1_E0057"/>
<name>A8ZP91_ACAM1</name>
<keyword evidence="2" id="KW-1185">Reference proteome</keyword>